<dbReference type="Gene3D" id="1.20.120.520">
    <property type="entry name" value="nmb1532 protein domain like"/>
    <property type="match status" value="1"/>
</dbReference>
<dbReference type="RefSeq" id="WP_023052600.1">
    <property type="nucleotide sequence ID" value="NZ_AWXA01000004.1"/>
</dbReference>
<dbReference type="InterPro" id="IPR012312">
    <property type="entry name" value="Hemerythrin-like"/>
</dbReference>
<dbReference type="CDD" id="cd12108">
    <property type="entry name" value="Hr-like"/>
    <property type="match status" value="1"/>
</dbReference>
<dbReference type="Proteomes" id="UP000017090">
    <property type="component" value="Unassembled WGS sequence"/>
</dbReference>
<protein>
    <submittedName>
        <fullName evidence="2">Hemerythrin HHE cation-binding domain protein</fullName>
    </submittedName>
</protein>
<dbReference type="eggNOG" id="COG3945">
    <property type="taxonomic scope" value="Bacteria"/>
</dbReference>
<sequence>MYSTDIMVEEHANISRMLRVIKNMCCAILEGAPVDQNDFADIIDFIRNYADVNHHQKEEHVLFPQMVEHLGDLANTIVTHGMLVEHDLIRSHVRSLDEALKLYAKDGRTEHKLDILTEIMAYTNRLQVHVEKENNVVYPFAERGFSDEIKAKVDAGVRAIAEENEKTDFNAKYFAILDRLEKKYSALHLVTTTADKQ</sequence>
<dbReference type="PATRIC" id="fig|1111454.3.peg.73"/>
<dbReference type="AlphaFoldDB" id="U7UT06"/>
<feature type="domain" description="Hemerythrin-like" evidence="1">
    <location>
        <begin position="4"/>
        <end position="141"/>
    </location>
</feature>
<dbReference type="GO" id="GO:0005886">
    <property type="term" value="C:plasma membrane"/>
    <property type="evidence" value="ECO:0007669"/>
    <property type="project" value="TreeGrafter"/>
</dbReference>
<dbReference type="EMBL" id="AWXA01000004">
    <property type="protein sequence ID" value="ERT62426.1"/>
    <property type="molecule type" value="Genomic_DNA"/>
</dbReference>
<proteinExistence type="predicted"/>
<dbReference type="STRING" id="1111454.HMPREF1250_1249"/>
<accession>U7UT06</accession>
<keyword evidence="3" id="KW-1185">Reference proteome</keyword>
<evidence type="ECO:0000313" key="2">
    <source>
        <dbReference type="EMBL" id="ERT62426.1"/>
    </source>
</evidence>
<name>U7UT06_9FIRM</name>
<dbReference type="PANTHER" id="PTHR39966:SF1">
    <property type="entry name" value="HEMERYTHRIN-LIKE DOMAIN-CONTAINING PROTEIN"/>
    <property type="match status" value="1"/>
</dbReference>
<gene>
    <name evidence="2" type="ORF">HMPREF1250_1249</name>
</gene>
<comment type="caution">
    <text evidence="2">The sequence shown here is derived from an EMBL/GenBank/DDBJ whole genome shotgun (WGS) entry which is preliminary data.</text>
</comment>
<evidence type="ECO:0000313" key="3">
    <source>
        <dbReference type="Proteomes" id="UP000017090"/>
    </source>
</evidence>
<organism evidence="2 3">
    <name type="scientific">Megasphaera vaginalis</name>
    <name type="common">ex Srinivasan et al. 2021</name>
    <dbReference type="NCBI Taxonomy" id="1111454"/>
    <lineage>
        <taxon>Bacteria</taxon>
        <taxon>Bacillati</taxon>
        <taxon>Bacillota</taxon>
        <taxon>Negativicutes</taxon>
        <taxon>Veillonellales</taxon>
        <taxon>Veillonellaceae</taxon>
        <taxon>Megasphaera</taxon>
    </lineage>
</organism>
<dbReference type="Pfam" id="PF01814">
    <property type="entry name" value="Hemerythrin"/>
    <property type="match status" value="1"/>
</dbReference>
<dbReference type="OrthoDB" id="9785474at2"/>
<reference evidence="2 3" key="1">
    <citation type="submission" date="2013-09" db="EMBL/GenBank/DDBJ databases">
        <authorList>
            <person name="Durkin A.S."/>
            <person name="Haft D.R."/>
            <person name="McCorrison J."/>
            <person name="Torralba M."/>
            <person name="Gillis M."/>
            <person name="Haft D.H."/>
            <person name="Methe B."/>
            <person name="Sutton G."/>
            <person name="Nelson K.E."/>
        </authorList>
    </citation>
    <scope>NUCLEOTIDE SEQUENCE [LARGE SCALE GENOMIC DNA]</scope>
    <source>
        <strain evidence="2 3">BV3C16-1</strain>
    </source>
</reference>
<evidence type="ECO:0000259" key="1">
    <source>
        <dbReference type="Pfam" id="PF01814"/>
    </source>
</evidence>
<dbReference type="PANTHER" id="PTHR39966">
    <property type="entry name" value="BLL2471 PROTEIN-RELATED"/>
    <property type="match status" value="1"/>
</dbReference>